<gene>
    <name evidence="1" type="ORF">IEO70_13225</name>
</gene>
<name>A0A927CX04_9BACI</name>
<dbReference type="Proteomes" id="UP000602076">
    <property type="component" value="Unassembled WGS sequence"/>
</dbReference>
<evidence type="ECO:0000313" key="2">
    <source>
        <dbReference type="Proteomes" id="UP000602076"/>
    </source>
</evidence>
<dbReference type="AlphaFoldDB" id="A0A927CX04"/>
<organism evidence="1 2">
    <name type="scientific">Peribacillus faecalis</name>
    <dbReference type="NCBI Taxonomy" id="2772559"/>
    <lineage>
        <taxon>Bacteria</taxon>
        <taxon>Bacillati</taxon>
        <taxon>Bacillota</taxon>
        <taxon>Bacilli</taxon>
        <taxon>Bacillales</taxon>
        <taxon>Bacillaceae</taxon>
        <taxon>Peribacillus</taxon>
    </lineage>
</organism>
<sequence>MDELTVLEWLESKQLSLDEIDFLLTFIPNVSSVQVQPSNKTVICESMNKQFRKANLNPEENYLDYEVFERTILNYTACKMSVEELLARMSAQKLCKPLCDFLLRNS</sequence>
<comment type="caution">
    <text evidence="1">The sequence shown here is derived from an EMBL/GenBank/DDBJ whole genome shotgun (WGS) entry which is preliminary data.</text>
</comment>
<keyword evidence="2" id="KW-1185">Reference proteome</keyword>
<dbReference type="RefSeq" id="WP_190998844.1">
    <property type="nucleotide sequence ID" value="NZ_JACXSI010000032.1"/>
</dbReference>
<dbReference type="EMBL" id="JACXSI010000032">
    <property type="protein sequence ID" value="MBD3109307.1"/>
    <property type="molecule type" value="Genomic_DNA"/>
</dbReference>
<evidence type="ECO:0000313" key="1">
    <source>
        <dbReference type="EMBL" id="MBD3109307.1"/>
    </source>
</evidence>
<accession>A0A927CX04</accession>
<protein>
    <submittedName>
        <fullName evidence="1">Uncharacterized protein</fullName>
    </submittedName>
</protein>
<proteinExistence type="predicted"/>
<reference evidence="1" key="1">
    <citation type="submission" date="2020-09" db="EMBL/GenBank/DDBJ databases">
        <title>Bacillus faecalis sp. nov., a moderately halophilic bacterium isolated from cow faeces.</title>
        <authorList>
            <person name="Jiang L."/>
            <person name="Lee J."/>
        </authorList>
    </citation>
    <scope>NUCLEOTIDE SEQUENCE</scope>
    <source>
        <strain evidence="1">AGMB 02131</strain>
    </source>
</reference>